<proteinExistence type="predicted"/>
<gene>
    <name evidence="2" type="ORF">QCA50_011507</name>
</gene>
<dbReference type="InterPro" id="IPR052158">
    <property type="entry name" value="INH-QAR"/>
</dbReference>
<keyword evidence="3" id="KW-1185">Reference proteome</keyword>
<reference evidence="2 3" key="1">
    <citation type="submission" date="2022-09" db="EMBL/GenBank/DDBJ databases">
        <authorList>
            <person name="Palmer J.M."/>
        </authorList>
    </citation>
    <scope>NUCLEOTIDE SEQUENCE [LARGE SCALE GENOMIC DNA]</scope>
    <source>
        <strain evidence="2 3">DSM 7382</strain>
    </source>
</reference>
<accession>A0AAW0G1A4</accession>
<protein>
    <recommendedName>
        <fullName evidence="1">DJ-1/PfpI domain-containing protein</fullName>
    </recommendedName>
</protein>
<evidence type="ECO:0000313" key="2">
    <source>
        <dbReference type="EMBL" id="KAK7685144.1"/>
    </source>
</evidence>
<dbReference type="CDD" id="cd03139">
    <property type="entry name" value="GATase1_PfpI_2"/>
    <property type="match status" value="1"/>
</dbReference>
<dbReference type="SUPFAM" id="SSF52317">
    <property type="entry name" value="Class I glutamine amidotransferase-like"/>
    <property type="match status" value="1"/>
</dbReference>
<comment type="caution">
    <text evidence="2">The sequence shown here is derived from an EMBL/GenBank/DDBJ whole genome shotgun (WGS) entry which is preliminary data.</text>
</comment>
<organism evidence="2 3">
    <name type="scientific">Cerrena zonata</name>
    <dbReference type="NCBI Taxonomy" id="2478898"/>
    <lineage>
        <taxon>Eukaryota</taxon>
        <taxon>Fungi</taxon>
        <taxon>Dikarya</taxon>
        <taxon>Basidiomycota</taxon>
        <taxon>Agaricomycotina</taxon>
        <taxon>Agaricomycetes</taxon>
        <taxon>Polyporales</taxon>
        <taxon>Cerrenaceae</taxon>
        <taxon>Cerrena</taxon>
    </lineage>
</organism>
<evidence type="ECO:0000313" key="3">
    <source>
        <dbReference type="Proteomes" id="UP001385951"/>
    </source>
</evidence>
<dbReference type="InterPro" id="IPR002818">
    <property type="entry name" value="DJ-1/PfpI"/>
</dbReference>
<dbReference type="InterPro" id="IPR029062">
    <property type="entry name" value="Class_I_gatase-like"/>
</dbReference>
<dbReference type="Pfam" id="PF01965">
    <property type="entry name" value="DJ-1_PfpI"/>
    <property type="match status" value="1"/>
</dbReference>
<dbReference type="Gene3D" id="3.40.50.880">
    <property type="match status" value="1"/>
</dbReference>
<sequence length="223" mass="24225">MPVTLKLAVCLFTHVTNLDYGGPLELLGFLRPEAVAAGYATELDYIIEPTYLHYDLTPFRGSMVGPLIVPDRAYDDVKEGEQFDILLVPGGHGALPELVQPSILNFLKRQAPGTKYVLSVCTGSWILAQAGLLDGKRATTNKAGFKLIQKATETQPIEWVAKARWVVDGKTWTASGVTAGIDMANAFLTHLVGEETAKKIRGIVEAGVRAEGDDEYAEFYGLV</sequence>
<feature type="domain" description="DJ-1/PfpI" evidence="1">
    <location>
        <begin position="62"/>
        <end position="189"/>
    </location>
</feature>
<dbReference type="EMBL" id="JASBNA010000021">
    <property type="protein sequence ID" value="KAK7685144.1"/>
    <property type="molecule type" value="Genomic_DNA"/>
</dbReference>
<dbReference type="Proteomes" id="UP001385951">
    <property type="component" value="Unassembled WGS sequence"/>
</dbReference>
<dbReference type="AlphaFoldDB" id="A0AAW0G1A4"/>
<evidence type="ECO:0000259" key="1">
    <source>
        <dbReference type="Pfam" id="PF01965"/>
    </source>
</evidence>
<dbReference type="PANTHER" id="PTHR43130">
    <property type="entry name" value="ARAC-FAMILY TRANSCRIPTIONAL REGULATOR"/>
    <property type="match status" value="1"/>
</dbReference>
<name>A0AAW0G1A4_9APHY</name>
<dbReference type="PANTHER" id="PTHR43130:SF15">
    <property type="entry name" value="THIJ_PFPI FAMILY PROTEIN (AFU_ORTHOLOGUE AFUA_5G14240)"/>
    <property type="match status" value="1"/>
</dbReference>